<dbReference type="InParanoid" id="A0A1X7U836"/>
<protein>
    <submittedName>
        <fullName evidence="1">Uncharacterized protein</fullName>
    </submittedName>
</protein>
<organism evidence="1">
    <name type="scientific">Amphimedon queenslandica</name>
    <name type="common">Sponge</name>
    <dbReference type="NCBI Taxonomy" id="400682"/>
    <lineage>
        <taxon>Eukaryota</taxon>
        <taxon>Metazoa</taxon>
        <taxon>Porifera</taxon>
        <taxon>Demospongiae</taxon>
        <taxon>Heteroscleromorpha</taxon>
        <taxon>Haplosclerida</taxon>
        <taxon>Niphatidae</taxon>
        <taxon>Amphimedon</taxon>
    </lineage>
</organism>
<evidence type="ECO:0000313" key="1">
    <source>
        <dbReference type="EnsemblMetazoa" id="Aqu2.1.23606_001"/>
    </source>
</evidence>
<dbReference type="AlphaFoldDB" id="A0A1X7U836"/>
<proteinExistence type="predicted"/>
<dbReference type="EnsemblMetazoa" id="Aqu2.1.23606_001">
    <property type="protein sequence ID" value="Aqu2.1.23606_001"/>
    <property type="gene ID" value="Aqu2.1.23606"/>
</dbReference>
<sequence length="79" mass="9298">MRKGKKKKWLWSYCDINPLLFGPDLAVELADLDLESTMPDSPATSTTPSCDDMWKEDLQEEEEVSKFFKTRMWLLRQLL</sequence>
<reference evidence="1" key="1">
    <citation type="submission" date="2017-05" db="UniProtKB">
        <authorList>
            <consortium name="EnsemblMetazoa"/>
        </authorList>
    </citation>
    <scope>IDENTIFICATION</scope>
</reference>
<accession>A0A1X7U836</accession>
<name>A0A1X7U836_AMPQE</name>